<feature type="repeat" description="WD" evidence="6">
    <location>
        <begin position="530"/>
        <end position="571"/>
    </location>
</feature>
<evidence type="ECO:0000256" key="6">
    <source>
        <dbReference type="PROSITE-ProRule" id="PRU00221"/>
    </source>
</evidence>
<evidence type="ECO:0000313" key="7">
    <source>
        <dbReference type="EMBL" id="THG13346.1"/>
    </source>
</evidence>
<gene>
    <name evidence="7" type="ORF">TEA_026144</name>
</gene>
<comment type="caution">
    <text evidence="7">The sequence shown here is derived from an EMBL/GenBank/DDBJ whole genome shotgun (WGS) entry which is preliminary data.</text>
</comment>
<keyword evidence="8" id="KW-1185">Reference proteome</keyword>
<dbReference type="PANTHER" id="PTHR19856:SF0">
    <property type="entry name" value="WD REPEAT-CONTAINING PROTEIN 1"/>
    <property type="match status" value="1"/>
</dbReference>
<dbReference type="CDD" id="cd00200">
    <property type="entry name" value="WD40"/>
    <property type="match status" value="1"/>
</dbReference>
<feature type="repeat" description="WD" evidence="6">
    <location>
        <begin position="229"/>
        <end position="263"/>
    </location>
</feature>
<evidence type="ECO:0000256" key="3">
    <source>
        <dbReference type="ARBA" id="ARBA00022801"/>
    </source>
</evidence>
<evidence type="ECO:0000256" key="5">
    <source>
        <dbReference type="ARBA" id="ARBA00058835"/>
    </source>
</evidence>
<dbReference type="SUPFAM" id="SSF50978">
    <property type="entry name" value="WD40 repeat-like"/>
    <property type="match status" value="2"/>
</dbReference>
<dbReference type="PANTHER" id="PTHR19856">
    <property type="entry name" value="WD-REPEATCONTAINING PROTEIN WDR1"/>
    <property type="match status" value="1"/>
</dbReference>
<evidence type="ECO:0000313" key="8">
    <source>
        <dbReference type="Proteomes" id="UP000306102"/>
    </source>
</evidence>
<evidence type="ECO:0000256" key="2">
    <source>
        <dbReference type="ARBA" id="ARBA00022737"/>
    </source>
</evidence>
<dbReference type="PROSITE" id="PS00678">
    <property type="entry name" value="WD_REPEATS_1"/>
    <property type="match status" value="1"/>
</dbReference>
<dbReference type="GO" id="GO:0051015">
    <property type="term" value="F:actin filament binding"/>
    <property type="evidence" value="ECO:0007669"/>
    <property type="project" value="TreeGrafter"/>
</dbReference>
<evidence type="ECO:0000256" key="1">
    <source>
        <dbReference type="ARBA" id="ARBA00022574"/>
    </source>
</evidence>
<dbReference type="InterPro" id="IPR001680">
    <property type="entry name" value="WD40_rpt"/>
</dbReference>
<dbReference type="Gene3D" id="2.130.10.10">
    <property type="entry name" value="YVTN repeat-like/Quinoprotein amine dehydrogenase"/>
    <property type="match status" value="2"/>
</dbReference>
<dbReference type="PROSITE" id="PS00690">
    <property type="entry name" value="DEAH_ATP_HELICASE"/>
    <property type="match status" value="1"/>
</dbReference>
<evidence type="ECO:0000256" key="4">
    <source>
        <dbReference type="ARBA" id="ARBA00023203"/>
    </source>
</evidence>
<keyword evidence="3" id="KW-0378">Hydrolase</keyword>
<dbReference type="SUPFAM" id="SSF52540">
    <property type="entry name" value="P-loop containing nucleoside triphosphate hydrolases"/>
    <property type="match status" value="1"/>
</dbReference>
<keyword evidence="2" id="KW-0677">Repeat</keyword>
<name>A0A4S4ECF8_CAMSN</name>
<dbReference type="STRING" id="542762.A0A4S4ECF8"/>
<dbReference type="FunFam" id="2.130.10.10:FF:000102">
    <property type="entry name" value="Actin-interacting protein 1"/>
    <property type="match status" value="1"/>
</dbReference>
<organism evidence="7 8">
    <name type="scientific">Camellia sinensis var. sinensis</name>
    <name type="common">China tea</name>
    <dbReference type="NCBI Taxonomy" id="542762"/>
    <lineage>
        <taxon>Eukaryota</taxon>
        <taxon>Viridiplantae</taxon>
        <taxon>Streptophyta</taxon>
        <taxon>Embryophyta</taxon>
        <taxon>Tracheophyta</taxon>
        <taxon>Spermatophyta</taxon>
        <taxon>Magnoliopsida</taxon>
        <taxon>eudicotyledons</taxon>
        <taxon>Gunneridae</taxon>
        <taxon>Pentapetalae</taxon>
        <taxon>asterids</taxon>
        <taxon>Ericales</taxon>
        <taxon>Theaceae</taxon>
        <taxon>Camellia</taxon>
    </lineage>
</organism>
<dbReference type="InterPro" id="IPR027417">
    <property type="entry name" value="P-loop_NTPase"/>
</dbReference>
<feature type="repeat" description="WD" evidence="6">
    <location>
        <begin position="487"/>
        <end position="519"/>
    </location>
</feature>
<dbReference type="InterPro" id="IPR036322">
    <property type="entry name" value="WD40_repeat_dom_sf"/>
</dbReference>
<dbReference type="AlphaFoldDB" id="A0A4S4ECF8"/>
<dbReference type="Pfam" id="PF00400">
    <property type="entry name" value="WD40"/>
    <property type="match status" value="9"/>
</dbReference>
<dbReference type="GO" id="GO:0030042">
    <property type="term" value="P:actin filament depolymerization"/>
    <property type="evidence" value="ECO:0007669"/>
    <property type="project" value="TreeGrafter"/>
</dbReference>
<comment type="function">
    <text evidence="5">Binds actin. Enhances the F-actin depolymerization activity of actin-depolymerizing factor (ADF) proteins.</text>
</comment>
<reference evidence="7 8" key="1">
    <citation type="journal article" date="2018" name="Proc. Natl. Acad. Sci. U.S.A.">
        <title>Draft genome sequence of Camellia sinensis var. sinensis provides insights into the evolution of the tea genome and tea quality.</title>
        <authorList>
            <person name="Wei C."/>
            <person name="Yang H."/>
            <person name="Wang S."/>
            <person name="Zhao J."/>
            <person name="Liu C."/>
            <person name="Gao L."/>
            <person name="Xia E."/>
            <person name="Lu Y."/>
            <person name="Tai Y."/>
            <person name="She G."/>
            <person name="Sun J."/>
            <person name="Cao H."/>
            <person name="Tong W."/>
            <person name="Gao Q."/>
            <person name="Li Y."/>
            <person name="Deng W."/>
            <person name="Jiang X."/>
            <person name="Wang W."/>
            <person name="Chen Q."/>
            <person name="Zhang S."/>
            <person name="Li H."/>
            <person name="Wu J."/>
            <person name="Wang P."/>
            <person name="Li P."/>
            <person name="Shi C."/>
            <person name="Zheng F."/>
            <person name="Jian J."/>
            <person name="Huang B."/>
            <person name="Shan D."/>
            <person name="Shi M."/>
            <person name="Fang C."/>
            <person name="Yue Y."/>
            <person name="Li F."/>
            <person name="Li D."/>
            <person name="Wei S."/>
            <person name="Han B."/>
            <person name="Jiang C."/>
            <person name="Yin Y."/>
            <person name="Xia T."/>
            <person name="Zhang Z."/>
            <person name="Bennetzen J.L."/>
            <person name="Zhao S."/>
            <person name="Wan X."/>
        </authorList>
    </citation>
    <scope>NUCLEOTIDE SEQUENCE [LARGE SCALE GENOMIC DNA]</scope>
    <source>
        <strain evidence="8">cv. Shuchazao</strain>
        <tissue evidence="7">Leaf</tissue>
    </source>
</reference>
<dbReference type="GO" id="GO:0016787">
    <property type="term" value="F:hydrolase activity"/>
    <property type="evidence" value="ECO:0007669"/>
    <property type="project" value="UniProtKB-KW"/>
</dbReference>
<accession>A0A4S4ECF8</accession>
<dbReference type="Gene3D" id="3.40.50.300">
    <property type="entry name" value="P-loop containing nucleotide triphosphate hydrolases"/>
    <property type="match status" value="1"/>
</dbReference>
<dbReference type="SMART" id="SM00320">
    <property type="entry name" value="WD40"/>
    <property type="match status" value="11"/>
</dbReference>
<dbReference type="EMBL" id="SDRB02005935">
    <property type="protein sequence ID" value="THG13346.1"/>
    <property type="molecule type" value="Genomic_DNA"/>
</dbReference>
<dbReference type="InterPro" id="IPR002464">
    <property type="entry name" value="DNA/RNA_helicase_DEAH_CS"/>
</dbReference>
<dbReference type="PROSITE" id="PS50082">
    <property type="entry name" value="WD_REPEATS_2"/>
    <property type="match status" value="5"/>
</dbReference>
<keyword evidence="4" id="KW-0009">Actin-binding</keyword>
<dbReference type="FunFam" id="3.40.50.300:FF:004188">
    <property type="entry name" value="Adenosinetriphosphatase"/>
    <property type="match status" value="1"/>
</dbReference>
<proteinExistence type="predicted"/>
<dbReference type="GO" id="GO:0030864">
    <property type="term" value="C:cortical actin cytoskeleton"/>
    <property type="evidence" value="ECO:0007669"/>
    <property type="project" value="TreeGrafter"/>
</dbReference>
<dbReference type="Proteomes" id="UP000306102">
    <property type="component" value="Unassembled WGS sequence"/>
</dbReference>
<sequence length="743" mass="81445">MAQLSETYACVPSTERGRGILISGDPKSNSILYCNGRSVIIRYLDRPLQVAVYGEHAYQATVARYSPNAEWIASADVSGTVRIWGTHNDFVLKNEFKVLSGRIDDLQWSPDGMRIVASGEAKGKSFVRAFMWDSGSNVGEFDGHSRRVLSCAFKPTRPFRIVTCGEDFLVNFYEGPPFKFKQSHRDHSNFVNCVRFSTDGSKFITVSSDKKGILYDAKTGEKIGELSSEDGHKGSIYAVSWSPDGKQVLTVSADKTAKIWEISEDGNGTVKKTLTCPGSGGVEDMLVGCLWQNDYLVTVSLGGTISLFSASDPDKAPLSLSGHMKNITSLVVLQSNPKVILSSSYDGLIVKWIQGIGYSGRLDRKVNTQIKCFAAVGEEIVSSGFDNTIWRSSLLGDEYGDAESVDIGSQPKDLSLALQSPELALVSIDSGVVILRGTKVISTIDLGFAVTACAISPDGSEAIVGGQDGKLHIFSVKGDTLTEEAVLEKHRGAITVIRYSPDVSMFASGDVNREAVVWDRVSREVKLKNMLYHTARINCLAWCPNSSMVATGSLDTCVIIYEIDKPASSRITIKGAHLGGVYGLAFTDECSVVSSGEDACLRLWKRNLIPLNQTASPSSSFLFALLSPTNSTSIIGVHRRHLYWTGPDTVIKYMTDGMLLREILIDENLSQYSVIMLDEAHERTIHIDVLFGLLKQLVKRRLDLRLIVTSVTLDAEKFSSYSFNCNIFTILGRTYPMEILYTK</sequence>
<keyword evidence="1 6" id="KW-0853">WD repeat</keyword>
<dbReference type="FunFam" id="2.130.10.10:FF:000167">
    <property type="entry name" value="Actin-interacting protein 1"/>
    <property type="match status" value="1"/>
</dbReference>
<dbReference type="InterPro" id="IPR015943">
    <property type="entry name" value="WD40/YVTN_repeat-like_dom_sf"/>
</dbReference>
<dbReference type="InterPro" id="IPR019775">
    <property type="entry name" value="WD40_repeat_CS"/>
</dbReference>
<feature type="repeat" description="WD" evidence="6">
    <location>
        <begin position="184"/>
        <end position="225"/>
    </location>
</feature>
<feature type="repeat" description="WD" evidence="6">
    <location>
        <begin position="53"/>
        <end position="84"/>
    </location>
</feature>
<dbReference type="PROSITE" id="PS50294">
    <property type="entry name" value="WD_REPEATS_REGION"/>
    <property type="match status" value="2"/>
</dbReference>
<protein>
    <submittedName>
        <fullName evidence="7">Uncharacterized protein</fullName>
    </submittedName>
</protein>